<dbReference type="SUPFAM" id="SSF103481">
    <property type="entry name" value="Multidrug resistance efflux transporter EmrE"/>
    <property type="match status" value="1"/>
</dbReference>
<feature type="region of interest" description="Disordered" evidence="5">
    <location>
        <begin position="415"/>
        <end position="448"/>
    </location>
</feature>
<reference evidence="7" key="1">
    <citation type="submission" date="2023-03" db="EMBL/GenBank/DDBJ databases">
        <title>Massive genome expansion in bonnet fungi (Mycena s.s.) driven by repeated elements and novel gene families across ecological guilds.</title>
        <authorList>
            <consortium name="Lawrence Berkeley National Laboratory"/>
            <person name="Harder C.B."/>
            <person name="Miyauchi S."/>
            <person name="Viragh M."/>
            <person name="Kuo A."/>
            <person name="Thoen E."/>
            <person name="Andreopoulos B."/>
            <person name="Lu D."/>
            <person name="Skrede I."/>
            <person name="Drula E."/>
            <person name="Henrissat B."/>
            <person name="Morin E."/>
            <person name="Kohler A."/>
            <person name="Barry K."/>
            <person name="LaButti K."/>
            <person name="Morin E."/>
            <person name="Salamov A."/>
            <person name="Lipzen A."/>
            <person name="Mereny Z."/>
            <person name="Hegedus B."/>
            <person name="Baldrian P."/>
            <person name="Stursova M."/>
            <person name="Weitz H."/>
            <person name="Taylor A."/>
            <person name="Grigoriev I.V."/>
            <person name="Nagy L.G."/>
            <person name="Martin F."/>
            <person name="Kauserud H."/>
        </authorList>
    </citation>
    <scope>NUCLEOTIDE SEQUENCE</scope>
    <source>
        <strain evidence="7">CBHHK067</strain>
    </source>
</reference>
<comment type="caution">
    <text evidence="7">The sequence shown here is derived from an EMBL/GenBank/DDBJ whole genome shotgun (WGS) entry which is preliminary data.</text>
</comment>
<dbReference type="PANTHER" id="PTHR12570:SF65">
    <property type="entry name" value="MAGNESIUM TRANSPORTER NIPA9-RELATED"/>
    <property type="match status" value="1"/>
</dbReference>
<keyword evidence="2 6" id="KW-0812">Transmembrane</keyword>
<proteinExistence type="predicted"/>
<evidence type="ECO:0000256" key="3">
    <source>
        <dbReference type="ARBA" id="ARBA00022989"/>
    </source>
</evidence>
<protein>
    <submittedName>
        <fullName evidence="7">Magnesium transporter NIPA-domain-containing protein</fullName>
    </submittedName>
</protein>
<dbReference type="AlphaFoldDB" id="A0AAD7DU87"/>
<feature type="non-terminal residue" evidence="7">
    <location>
        <position position="1"/>
    </location>
</feature>
<dbReference type="Proteomes" id="UP001221757">
    <property type="component" value="Unassembled WGS sequence"/>
</dbReference>
<feature type="compositionally biased region" description="Acidic residues" evidence="5">
    <location>
        <begin position="415"/>
        <end position="424"/>
    </location>
</feature>
<name>A0AAD7DU87_MYCRO</name>
<feature type="transmembrane region" description="Helical" evidence="6">
    <location>
        <begin position="255"/>
        <end position="278"/>
    </location>
</feature>
<evidence type="ECO:0000256" key="6">
    <source>
        <dbReference type="SAM" id="Phobius"/>
    </source>
</evidence>
<feature type="region of interest" description="Disordered" evidence="5">
    <location>
        <begin position="139"/>
        <end position="161"/>
    </location>
</feature>
<evidence type="ECO:0000256" key="2">
    <source>
        <dbReference type="ARBA" id="ARBA00022692"/>
    </source>
</evidence>
<accession>A0AAD7DU87</accession>
<dbReference type="InterPro" id="IPR037185">
    <property type="entry name" value="EmrE-like"/>
</dbReference>
<feature type="transmembrane region" description="Helical" evidence="6">
    <location>
        <begin position="226"/>
        <end position="243"/>
    </location>
</feature>
<dbReference type="GO" id="GO:0015095">
    <property type="term" value="F:magnesium ion transmembrane transporter activity"/>
    <property type="evidence" value="ECO:0007669"/>
    <property type="project" value="InterPro"/>
</dbReference>
<dbReference type="GO" id="GO:0016020">
    <property type="term" value="C:membrane"/>
    <property type="evidence" value="ECO:0007669"/>
    <property type="project" value="UniProtKB-SubCell"/>
</dbReference>
<feature type="transmembrane region" description="Helical" evidence="6">
    <location>
        <begin position="198"/>
        <end position="217"/>
    </location>
</feature>
<dbReference type="EMBL" id="JARKIE010000021">
    <property type="protein sequence ID" value="KAJ7699926.1"/>
    <property type="molecule type" value="Genomic_DNA"/>
</dbReference>
<evidence type="ECO:0000313" key="7">
    <source>
        <dbReference type="EMBL" id="KAJ7699926.1"/>
    </source>
</evidence>
<keyword evidence="4 6" id="KW-0472">Membrane</keyword>
<comment type="subcellular location">
    <subcellularLocation>
        <location evidence="1">Membrane</location>
        <topology evidence="1">Multi-pass membrane protein</topology>
    </subcellularLocation>
</comment>
<evidence type="ECO:0000256" key="5">
    <source>
        <dbReference type="SAM" id="MobiDB-lite"/>
    </source>
</evidence>
<dbReference type="Pfam" id="PF05653">
    <property type="entry name" value="Mg_trans_NIPA"/>
    <property type="match status" value="1"/>
</dbReference>
<sequence>GITVAITGNVLISLALNLQKLAHKRGEAEKLRRRRAAKPAANGSGNGAAHPEGIPEAAEYPQTETPDEPPQAEAALLVAQRSDYGSTSRSNSNASLHELSARPKKTLLSRLFRPKQQNGVASERTTLLPVDVITEEQLLAAATPRPKPKRKPSSNDVSEEGNESDYLKSKVWWLGFALMNVGEMGNFISYAWAPASVVAPLGTFALVANCIFAPLMLSERFRKRDIVGIMIAVVGAVTVVLASNASDTRLDPEALLIAISQTPFIIYTCVYVVGIIVLSILSQGPAGRQWVFVDVGLCALFGGFTVLSTKAVSTLLTMQWFEMFTKWITYPTIAVLALTGVGQIRYLNRALMRFDAKVVIPIQFVLFTMSAIVGSAILYGDFKTATFHQLVTFLYGCAATFTGVFIIAWEPQGGESEDEMESPIEDLPNTDGAETEDDEGTISPAGARRKRPALVLPSGFREHQLLHKQSAVSMLALSPARPLLMVHTPPREVPEHRFRERDAERGDPQTPHSGSQRRRAISYMGDDTRPRIARNGVGRNGSVGRFSLANGFSLASARSDDTTTTTTTTNAASSLEDGR</sequence>
<feature type="transmembrane region" description="Helical" evidence="6">
    <location>
        <begin position="386"/>
        <end position="409"/>
    </location>
</feature>
<feature type="region of interest" description="Disordered" evidence="5">
    <location>
        <begin position="81"/>
        <end position="100"/>
    </location>
</feature>
<feature type="transmembrane region" description="Helical" evidence="6">
    <location>
        <begin position="358"/>
        <end position="380"/>
    </location>
</feature>
<feature type="region of interest" description="Disordered" evidence="5">
    <location>
        <begin position="27"/>
        <end position="70"/>
    </location>
</feature>
<feature type="transmembrane region" description="Helical" evidence="6">
    <location>
        <begin position="290"/>
        <end position="307"/>
    </location>
</feature>
<keyword evidence="8" id="KW-1185">Reference proteome</keyword>
<evidence type="ECO:0000256" key="1">
    <source>
        <dbReference type="ARBA" id="ARBA00004141"/>
    </source>
</evidence>
<feature type="compositionally biased region" description="Basic and acidic residues" evidence="5">
    <location>
        <begin position="489"/>
        <end position="507"/>
    </location>
</feature>
<keyword evidence="3 6" id="KW-1133">Transmembrane helix</keyword>
<evidence type="ECO:0000256" key="4">
    <source>
        <dbReference type="ARBA" id="ARBA00023136"/>
    </source>
</evidence>
<organism evidence="7 8">
    <name type="scientific">Mycena rosella</name>
    <name type="common">Pink bonnet</name>
    <name type="synonym">Agaricus rosellus</name>
    <dbReference type="NCBI Taxonomy" id="1033263"/>
    <lineage>
        <taxon>Eukaryota</taxon>
        <taxon>Fungi</taxon>
        <taxon>Dikarya</taxon>
        <taxon>Basidiomycota</taxon>
        <taxon>Agaricomycotina</taxon>
        <taxon>Agaricomycetes</taxon>
        <taxon>Agaricomycetidae</taxon>
        <taxon>Agaricales</taxon>
        <taxon>Marasmiineae</taxon>
        <taxon>Mycenaceae</taxon>
        <taxon>Mycena</taxon>
    </lineage>
</organism>
<dbReference type="PANTHER" id="PTHR12570">
    <property type="match status" value="1"/>
</dbReference>
<evidence type="ECO:0000313" key="8">
    <source>
        <dbReference type="Proteomes" id="UP001221757"/>
    </source>
</evidence>
<dbReference type="InterPro" id="IPR008521">
    <property type="entry name" value="Mg_trans_NIPA"/>
</dbReference>
<feature type="transmembrane region" description="Helical" evidence="6">
    <location>
        <begin position="327"/>
        <end position="346"/>
    </location>
</feature>
<feature type="compositionally biased region" description="Polar residues" evidence="5">
    <location>
        <begin position="83"/>
        <end position="95"/>
    </location>
</feature>
<feature type="compositionally biased region" description="Low complexity" evidence="5">
    <location>
        <begin position="534"/>
        <end position="545"/>
    </location>
</feature>
<gene>
    <name evidence="7" type="ORF">B0H17DRAFT_925988</name>
</gene>
<feature type="region of interest" description="Disordered" evidence="5">
    <location>
        <begin position="489"/>
        <end position="579"/>
    </location>
</feature>